<feature type="region of interest" description="Disordered" evidence="1">
    <location>
        <begin position="457"/>
        <end position="549"/>
    </location>
</feature>
<gene>
    <name evidence="2" type="ORF">B0H16DRAFT_1473889</name>
</gene>
<comment type="caution">
    <text evidence="2">The sequence shown here is derived from an EMBL/GenBank/DDBJ whole genome shotgun (WGS) entry which is preliminary data.</text>
</comment>
<organism evidence="2 3">
    <name type="scientific">Mycena metata</name>
    <dbReference type="NCBI Taxonomy" id="1033252"/>
    <lineage>
        <taxon>Eukaryota</taxon>
        <taxon>Fungi</taxon>
        <taxon>Dikarya</taxon>
        <taxon>Basidiomycota</taxon>
        <taxon>Agaricomycotina</taxon>
        <taxon>Agaricomycetes</taxon>
        <taxon>Agaricomycetidae</taxon>
        <taxon>Agaricales</taxon>
        <taxon>Marasmiineae</taxon>
        <taxon>Mycenaceae</taxon>
        <taxon>Mycena</taxon>
    </lineage>
</organism>
<reference evidence="2" key="1">
    <citation type="submission" date="2023-03" db="EMBL/GenBank/DDBJ databases">
        <title>Massive genome expansion in bonnet fungi (Mycena s.s.) driven by repeated elements and novel gene families across ecological guilds.</title>
        <authorList>
            <consortium name="Lawrence Berkeley National Laboratory"/>
            <person name="Harder C.B."/>
            <person name="Miyauchi S."/>
            <person name="Viragh M."/>
            <person name="Kuo A."/>
            <person name="Thoen E."/>
            <person name="Andreopoulos B."/>
            <person name="Lu D."/>
            <person name="Skrede I."/>
            <person name="Drula E."/>
            <person name="Henrissat B."/>
            <person name="Morin E."/>
            <person name="Kohler A."/>
            <person name="Barry K."/>
            <person name="LaButti K."/>
            <person name="Morin E."/>
            <person name="Salamov A."/>
            <person name="Lipzen A."/>
            <person name="Mereny Z."/>
            <person name="Hegedus B."/>
            <person name="Baldrian P."/>
            <person name="Stursova M."/>
            <person name="Weitz H."/>
            <person name="Taylor A."/>
            <person name="Grigoriev I.V."/>
            <person name="Nagy L.G."/>
            <person name="Martin F."/>
            <person name="Kauserud H."/>
        </authorList>
    </citation>
    <scope>NUCLEOTIDE SEQUENCE</scope>
    <source>
        <strain evidence="2">CBHHK182m</strain>
    </source>
</reference>
<feature type="compositionally biased region" description="Acidic residues" evidence="1">
    <location>
        <begin position="538"/>
        <end position="549"/>
    </location>
</feature>
<dbReference type="AlphaFoldDB" id="A0AAD7HJF8"/>
<sequence length="549" mass="60568">MRQGQFSKEQRLYIESYFDAFTAQLDEGLIGKKLTEWKQKTASEILDAPPLAGLSADIPRREWYTMIVRKFTNYRNQVYLKNRPSAPTPSVIGGPLFRFSSELTGRQLFAKDNSTLINSTAAARITTAGHGSLAAVYQTVLRELWDALPESKQLEWGQRAEEGMGDTDQNQSEFHQKMHLALKDLTQGGQLGDAEMLLFYAFRKPVSGDLDIGTIHAHSVHNRTNFGGTRAELQTNHGDAWAIFADTVIPRPIVSTTSVIPRNSSGIPVFPSVDLNDLTPADTRVLLTEYWMHVWAYSCNPDSEFPQIPWGEIAAKPSVYYDTTKFTLPYALTAPAKLNTVETTVWAEYLVRTSSMFEETPFVFYPKVPVSSSLPVTAQENLLNSGVKTPKDTTALNPNTITASVEKPTPPTQDASAEFGNSGTTGTIIEESLNLEREQSPAPLQPIINQVQVHLGGGGGQKRPRFTAMMSSDDQEDSTAGQGKKRWVKKAKHTENAGNKGGIPSSSDIGRRKSTRVPRKAAAPSTVKKASVKRRTVDEEEEEFATNIA</sequence>
<protein>
    <submittedName>
        <fullName evidence="2">Uncharacterized protein</fullName>
    </submittedName>
</protein>
<name>A0AAD7HJF8_9AGAR</name>
<dbReference type="EMBL" id="JARKIB010000230">
    <property type="protein sequence ID" value="KAJ7721361.1"/>
    <property type="molecule type" value="Genomic_DNA"/>
</dbReference>
<evidence type="ECO:0000313" key="2">
    <source>
        <dbReference type="EMBL" id="KAJ7721361.1"/>
    </source>
</evidence>
<feature type="compositionally biased region" description="Polar residues" evidence="1">
    <location>
        <begin position="412"/>
        <end position="423"/>
    </location>
</feature>
<evidence type="ECO:0000256" key="1">
    <source>
        <dbReference type="SAM" id="MobiDB-lite"/>
    </source>
</evidence>
<feature type="region of interest" description="Disordered" evidence="1">
    <location>
        <begin position="401"/>
        <end position="423"/>
    </location>
</feature>
<feature type="compositionally biased region" description="Basic residues" evidence="1">
    <location>
        <begin position="483"/>
        <end position="492"/>
    </location>
</feature>
<proteinExistence type="predicted"/>
<dbReference type="Proteomes" id="UP001215598">
    <property type="component" value="Unassembled WGS sequence"/>
</dbReference>
<keyword evidence="3" id="KW-1185">Reference proteome</keyword>
<evidence type="ECO:0000313" key="3">
    <source>
        <dbReference type="Proteomes" id="UP001215598"/>
    </source>
</evidence>
<accession>A0AAD7HJF8</accession>